<evidence type="ECO:0000313" key="4">
    <source>
        <dbReference type="Proteomes" id="UP000694544"/>
    </source>
</evidence>
<feature type="region of interest" description="Disordered" evidence="1">
    <location>
        <begin position="938"/>
        <end position="969"/>
    </location>
</feature>
<dbReference type="AlphaFoldDB" id="A0A8C6DM61"/>
<dbReference type="PANTHER" id="PTHR21777:SF0">
    <property type="entry name" value="RCG55159-LIKE"/>
    <property type="match status" value="1"/>
</dbReference>
<evidence type="ECO:0000256" key="1">
    <source>
        <dbReference type="SAM" id="MobiDB-lite"/>
    </source>
</evidence>
<dbReference type="PANTHER" id="PTHR21777">
    <property type="entry name" value="RCG55159-LIKE"/>
    <property type="match status" value="1"/>
</dbReference>
<keyword evidence="4" id="KW-1185">Reference proteome</keyword>
<dbReference type="InterPro" id="IPR039509">
    <property type="entry name" value="SPATA31"/>
</dbReference>
<name>A0A8C6DM61_MOSMO</name>
<organism evidence="3 4">
    <name type="scientific">Moschus moschiferus</name>
    <name type="common">Siberian musk deer</name>
    <name type="synonym">Moschus sibiricus</name>
    <dbReference type="NCBI Taxonomy" id="68415"/>
    <lineage>
        <taxon>Eukaryota</taxon>
        <taxon>Metazoa</taxon>
        <taxon>Chordata</taxon>
        <taxon>Craniata</taxon>
        <taxon>Vertebrata</taxon>
        <taxon>Euteleostomi</taxon>
        <taxon>Mammalia</taxon>
        <taxon>Eutheria</taxon>
        <taxon>Laurasiatheria</taxon>
        <taxon>Artiodactyla</taxon>
        <taxon>Ruminantia</taxon>
        <taxon>Pecora</taxon>
        <taxon>Moschidae</taxon>
        <taxon>Moschus</taxon>
    </lineage>
</organism>
<feature type="region of interest" description="Disordered" evidence="1">
    <location>
        <begin position="553"/>
        <end position="591"/>
    </location>
</feature>
<dbReference type="Pfam" id="PF14650">
    <property type="entry name" value="FAM75"/>
    <property type="match status" value="1"/>
</dbReference>
<feature type="region of interest" description="Disordered" evidence="1">
    <location>
        <begin position="252"/>
        <end position="278"/>
    </location>
</feature>
<proteinExistence type="predicted"/>
<feature type="domain" description="SPATA31" evidence="2">
    <location>
        <begin position="170"/>
        <end position="277"/>
    </location>
</feature>
<feature type="compositionally biased region" description="Basic and acidic residues" evidence="1">
    <location>
        <begin position="582"/>
        <end position="591"/>
    </location>
</feature>
<sequence length="1198" mass="130994">MEWLPEDLRGSEGVLGLLWNQLTYALACRHCGSSCLQSPGNLITLFLFMVWQIQRWWQLGRWRQLQPWYSGNKMRGKGLPLLYHVAFLDCLWKQKSEEEEEAFLDPLKTCSLPKEAPIGEQVTTAPSQPSCNSEGLHKAAGTLEQGLMQTPNPPRCFPTFQILTNLPVRHTTASGSRPQERKSQFFWGLPSLHSESLEAVFLSSGGLSPLKLSVSPSVFFNKLAFLPGSPVLLLPRYCFPTPLPTQEAHTTEDLERMASDPQQSPSPSSPPVPSLPLHLNPFPMDHKRVLSDTEANTQWLTWQREIPWVSGDQAMHQQPNVQRTRPSKLFYSSEAWWKVPRDPSLQQHFPDSLSASLAENPSSFLGALTRSEEDPKIPEPAMPATSLTQASLPECQGVSPLGGPSGSEALWETMRQREKPQIPEPEISVPCQSVAPLIEPQGTSTLGVPPADKTQWGTTGHKESTQAFQPPMPALCQPSDPLSEAQEVSPEGGPSATKDFWGSLGHRVNPMASGSPVSALCPPPHPPPELLGGRLLGESSGYEPQWIYRENSTKPWASEPPAFDLDPGLHETRSTCVTSESETPRKGMESKENLWVSADPVSPPSFPSASLDSTGTGVQALLSDSNALRGAVRQRDNLWTSESPAPGHSLSLAPVLDHHRISPVGGLTGSETAWKDTDHSRNSWAFESPSLAFGTPPVLVLDSLRASPMGVPFESEARCGDLGGRKDSWTSELPDCSLPQDPHGASSLGVQPDSEPISGDGEQKEICWVPASPVWGSSPLPNSMSKSHMSEPIGDKHDYKPEGETVKHTENCRTTELPATTPRFSALLPDPHIDLEFVRRNMQHLRGIPQYPNPLAVDPLQPIPWPPTQEGLLTGANAETPSSQGEAIPKIPTYSGIQAWHWSKELELRLEKLQQIPASRSLSQSFSSSLTLSSTTQATRKLSSCPPQQTHPPSLWPHSSSCHPPKAQSTVTQPVQVPYCYHYHFSFQPQTQTSGRAEQGSWKEQRKKAKTIYQISPQESCVHMEAADNCLGQEEPSNPAVPASGKRQDKASALSSAKTRASPRKPKEGDYGEADASLWSSTVTGESHPAQARRLTENPVSRLSRRPQHSDQCSPHTAFSPQPHSKYVSSQGQRGARLGTPDILAPRHCKPCPWARKHLSSSPSAPLTSSLQRILAKFLGIHGPMPTKSVSRGNPPTG</sequence>
<dbReference type="InterPro" id="IPR026677">
    <property type="entry name" value="Spata31g1-like"/>
</dbReference>
<feature type="compositionally biased region" description="Basic and acidic residues" evidence="1">
    <location>
        <begin position="715"/>
        <end position="729"/>
    </location>
</feature>
<dbReference type="GeneTree" id="ENSGT00390000000748"/>
<reference evidence="3" key="1">
    <citation type="submission" date="2025-08" db="UniProtKB">
        <authorList>
            <consortium name="Ensembl"/>
        </authorList>
    </citation>
    <scope>IDENTIFICATION</scope>
</reference>
<gene>
    <name evidence="3" type="primary">SPATA31G1</name>
</gene>
<evidence type="ECO:0000259" key="2">
    <source>
        <dbReference type="Pfam" id="PF14650"/>
    </source>
</evidence>
<feature type="region of interest" description="Disordered" evidence="1">
    <location>
        <begin position="478"/>
        <end position="537"/>
    </location>
</feature>
<feature type="compositionally biased region" description="Polar residues" evidence="1">
    <location>
        <begin position="1110"/>
        <end position="1133"/>
    </location>
</feature>
<reference evidence="3" key="2">
    <citation type="submission" date="2025-09" db="UniProtKB">
        <authorList>
            <consortium name="Ensembl"/>
        </authorList>
    </citation>
    <scope>IDENTIFICATION</scope>
</reference>
<feature type="region of interest" description="Disordered" evidence="1">
    <location>
        <begin position="715"/>
        <end position="761"/>
    </location>
</feature>
<protein>
    <submittedName>
        <fullName evidence="3">SPATA31 subfamily G member 1</fullName>
    </submittedName>
</protein>
<feature type="region of interest" description="Disordered" evidence="1">
    <location>
        <begin position="1031"/>
        <end position="1144"/>
    </location>
</feature>
<dbReference type="Ensembl" id="ENSMMST00000020400.1">
    <property type="protein sequence ID" value="ENSMMSP00000018473.1"/>
    <property type="gene ID" value="ENSMMSG00000013953.1"/>
</dbReference>
<dbReference type="Proteomes" id="UP000694544">
    <property type="component" value="Unplaced"/>
</dbReference>
<accession>A0A8C6DM61</accession>
<evidence type="ECO:0000313" key="3">
    <source>
        <dbReference type="Ensembl" id="ENSMMSP00000018473.1"/>
    </source>
</evidence>